<name>A0A4Q0MKH4_9HYPH</name>
<dbReference type="Proteomes" id="UP000289708">
    <property type="component" value="Unassembled WGS sequence"/>
</dbReference>
<dbReference type="InterPro" id="IPR051478">
    <property type="entry name" value="Beta-lactamase-like_AB/R"/>
</dbReference>
<dbReference type="InterPro" id="IPR012338">
    <property type="entry name" value="Beta-lactam/transpept-like"/>
</dbReference>
<dbReference type="Gene3D" id="3.40.710.10">
    <property type="entry name" value="DD-peptidase/beta-lactamase superfamily"/>
    <property type="match status" value="2"/>
</dbReference>
<dbReference type="Pfam" id="PF00144">
    <property type="entry name" value="Beta-lactamase"/>
    <property type="match status" value="1"/>
</dbReference>
<dbReference type="RefSeq" id="WP_128776492.1">
    <property type="nucleotide sequence ID" value="NZ_RYFI01000004.1"/>
</dbReference>
<dbReference type="PANTHER" id="PTHR22935:SF95">
    <property type="entry name" value="BETA-LACTAMASE-LIKE 1-RELATED"/>
    <property type="match status" value="1"/>
</dbReference>
<comment type="similarity">
    <text evidence="1">Belongs to the beta-lactamase family.</text>
</comment>
<evidence type="ECO:0000259" key="3">
    <source>
        <dbReference type="Pfam" id="PF00144"/>
    </source>
</evidence>
<comment type="caution">
    <text evidence="4">The sequence shown here is derived from an EMBL/GenBank/DDBJ whole genome shotgun (WGS) entry which is preliminary data.</text>
</comment>
<dbReference type="SUPFAM" id="SSF56601">
    <property type="entry name" value="beta-lactamase/transpeptidase-like"/>
    <property type="match status" value="1"/>
</dbReference>
<keyword evidence="5" id="KW-1185">Reference proteome</keyword>
<feature type="signal peptide" evidence="2">
    <location>
        <begin position="1"/>
        <end position="30"/>
    </location>
</feature>
<feature type="domain" description="Beta-lactamase-related" evidence="3">
    <location>
        <begin position="44"/>
        <end position="562"/>
    </location>
</feature>
<keyword evidence="2" id="KW-0732">Signal</keyword>
<sequence>MTRLHHRAFIRRKRIAAVTLAILLPVSARAAEPMSVGDIARAQARPLVTSGQTPGIAVAILEGDREPKFFAYGDATVAADGAPPRPFRADMLFEIGSNTKLFTTNLLGQRVAAGELRLGDPLSGFAAQLGQLKPATGRITLKELGDFTAGVANSAPLCGAPPTPGCMPSERPTIEAYGPGDMAAYFRAIVPLDFSVTPPEATRAPAPYLYSNFSVGMLGLLLGGAPDKPLGDGAVRGWFDAVQSDIFKPLAMRDTFLKIPARLADRRVSGYDRATALAQVTDGAITGVTLVNPGGDYLVAPQVAITGGNGSGATAVATLEGRAVGSIAVTAPGQGYLPPPQVVFTDGGSTITADAEAVIADGTIIGVRIRHGGAGYQRIPTVTVVGGLGPGGRAASATAHVSNGAVSYVSVDDPGAGYVEPLTVVIAPGKPVPAAAIPAWAPAGALSSTLEDMAKFARAAMRRPAPTVPALLLEGFRVAQTPYACQGTENPPSLKTCPAGATRSALAWMAAPRDRVNGVAPIFSKIGGLPGYWSAVAVMPKHGLGVVVFMNSRPADAAEAGETVDRVADNILYALFYERCDGGRPSAARRCAAPN</sequence>
<evidence type="ECO:0000256" key="1">
    <source>
        <dbReference type="ARBA" id="ARBA00038473"/>
    </source>
</evidence>
<proteinExistence type="inferred from homology"/>
<evidence type="ECO:0000313" key="5">
    <source>
        <dbReference type="Proteomes" id="UP000289708"/>
    </source>
</evidence>
<dbReference type="InterPro" id="IPR001466">
    <property type="entry name" value="Beta-lactam-related"/>
</dbReference>
<protein>
    <recommendedName>
        <fullName evidence="3">Beta-lactamase-related domain-containing protein</fullName>
    </recommendedName>
</protein>
<reference evidence="4 5" key="1">
    <citation type="submission" date="2018-12" db="EMBL/GenBank/DDBJ databases">
        <title>bacterium Hansschlegelia zhihuaiae S113.</title>
        <authorList>
            <person name="He J."/>
        </authorList>
    </citation>
    <scope>NUCLEOTIDE SEQUENCE [LARGE SCALE GENOMIC DNA]</scope>
    <source>
        <strain evidence="4 5">S 113</strain>
    </source>
</reference>
<evidence type="ECO:0000313" key="4">
    <source>
        <dbReference type="EMBL" id="RXF74267.1"/>
    </source>
</evidence>
<evidence type="ECO:0000256" key="2">
    <source>
        <dbReference type="SAM" id="SignalP"/>
    </source>
</evidence>
<accession>A0A4Q0MKH4</accession>
<feature type="chain" id="PRO_5020218821" description="Beta-lactamase-related domain-containing protein" evidence="2">
    <location>
        <begin position="31"/>
        <end position="595"/>
    </location>
</feature>
<dbReference type="PANTHER" id="PTHR22935">
    <property type="entry name" value="PENICILLIN-BINDING PROTEIN"/>
    <property type="match status" value="1"/>
</dbReference>
<dbReference type="EMBL" id="RYFI01000004">
    <property type="protein sequence ID" value="RXF74267.1"/>
    <property type="molecule type" value="Genomic_DNA"/>
</dbReference>
<dbReference type="AlphaFoldDB" id="A0A4Q0MKH4"/>
<gene>
    <name evidence="4" type="ORF">EK403_05405</name>
</gene>
<dbReference type="OrthoDB" id="5377431at2"/>
<organism evidence="4 5">
    <name type="scientific">Hansschlegelia zhihuaiae</name>
    <dbReference type="NCBI Taxonomy" id="405005"/>
    <lineage>
        <taxon>Bacteria</taxon>
        <taxon>Pseudomonadati</taxon>
        <taxon>Pseudomonadota</taxon>
        <taxon>Alphaproteobacteria</taxon>
        <taxon>Hyphomicrobiales</taxon>
        <taxon>Methylopilaceae</taxon>
        <taxon>Hansschlegelia</taxon>
    </lineage>
</organism>